<protein>
    <submittedName>
        <fullName evidence="11">Cytochrome c oxidase subunit 5A</fullName>
    </submittedName>
</protein>
<dbReference type="SUPFAM" id="SSF81406">
    <property type="entry name" value="Mitochondrial cytochrome c oxidase subunit IV"/>
    <property type="match status" value="1"/>
</dbReference>
<evidence type="ECO:0000313" key="12">
    <source>
        <dbReference type="Proteomes" id="UP000279259"/>
    </source>
</evidence>
<dbReference type="InterPro" id="IPR004203">
    <property type="entry name" value="Cyt_c_oxidase_su4_fam"/>
</dbReference>
<evidence type="ECO:0000256" key="4">
    <source>
        <dbReference type="ARBA" id="ARBA00022792"/>
    </source>
</evidence>
<comment type="similarity">
    <text evidence="2">Belongs to the cytochrome c oxidase IV family.</text>
</comment>
<dbReference type="GO" id="GO:0005743">
    <property type="term" value="C:mitochondrial inner membrane"/>
    <property type="evidence" value="ECO:0007669"/>
    <property type="project" value="UniProtKB-SubCell"/>
</dbReference>
<dbReference type="PANTHER" id="PTHR10707:SF10">
    <property type="entry name" value="CYTOCHROME C OXIDASE SUBUNIT 4"/>
    <property type="match status" value="1"/>
</dbReference>
<dbReference type="AlphaFoldDB" id="A0A427YHB8"/>
<dbReference type="InterPro" id="IPR036639">
    <property type="entry name" value="Cyt_c_oxidase_su4_sf"/>
</dbReference>
<comment type="subcellular location">
    <subcellularLocation>
        <location evidence="1">Mitochondrion inner membrane</location>
        <topology evidence="1">Single-pass membrane protein</topology>
    </subcellularLocation>
</comment>
<sequence length="128" mass="14224">MSLIRSLRPLSSSAAFARAQASVRYASVTVTSTRSNESAPILANIEASWKNLPSEEQYEVYQQLEELQKKDWKELTVDEKKAAAGPAHTMTREYQEATTEHMRSQNNNPISGVSSEGYKGKGMVTVKN</sequence>
<keyword evidence="8" id="KW-0496">Mitochondrion</keyword>
<dbReference type="GO" id="GO:0006123">
    <property type="term" value="P:mitochondrial electron transport, cytochrome c to oxygen"/>
    <property type="evidence" value="ECO:0007669"/>
    <property type="project" value="InterPro"/>
</dbReference>
<dbReference type="GO" id="GO:0016491">
    <property type="term" value="F:oxidoreductase activity"/>
    <property type="evidence" value="ECO:0007669"/>
    <property type="project" value="UniProtKB-KW"/>
</dbReference>
<organism evidence="11 12">
    <name type="scientific">Saitozyma podzolica</name>
    <dbReference type="NCBI Taxonomy" id="1890683"/>
    <lineage>
        <taxon>Eukaryota</taxon>
        <taxon>Fungi</taxon>
        <taxon>Dikarya</taxon>
        <taxon>Basidiomycota</taxon>
        <taxon>Agaricomycotina</taxon>
        <taxon>Tremellomycetes</taxon>
        <taxon>Tremellales</taxon>
        <taxon>Trimorphomycetaceae</taxon>
        <taxon>Saitozyma</taxon>
    </lineage>
</organism>
<keyword evidence="12" id="KW-1185">Reference proteome</keyword>
<comment type="caution">
    <text evidence="11">The sequence shown here is derived from an EMBL/GenBank/DDBJ whole genome shotgun (WGS) entry which is preliminary data.</text>
</comment>
<evidence type="ECO:0000256" key="6">
    <source>
        <dbReference type="ARBA" id="ARBA00022989"/>
    </source>
</evidence>
<name>A0A427YHB8_9TREE</name>
<keyword evidence="7" id="KW-0560">Oxidoreductase</keyword>
<proteinExistence type="inferred from homology"/>
<evidence type="ECO:0000256" key="10">
    <source>
        <dbReference type="SAM" id="MobiDB-lite"/>
    </source>
</evidence>
<evidence type="ECO:0000256" key="9">
    <source>
        <dbReference type="ARBA" id="ARBA00023136"/>
    </source>
</evidence>
<keyword evidence="6" id="KW-1133">Transmembrane helix</keyword>
<feature type="compositionally biased region" description="Polar residues" evidence="10">
    <location>
        <begin position="104"/>
        <end position="114"/>
    </location>
</feature>
<keyword evidence="5" id="KW-0809">Transit peptide</keyword>
<gene>
    <name evidence="11" type="primary">COX5A</name>
    <name evidence="11" type="ORF">EHS25_001154</name>
</gene>
<keyword evidence="3" id="KW-0812">Transmembrane</keyword>
<feature type="region of interest" description="Disordered" evidence="10">
    <location>
        <begin position="78"/>
        <end position="128"/>
    </location>
</feature>
<dbReference type="PANTHER" id="PTHR10707">
    <property type="entry name" value="CYTOCHROME C OXIDASE SUBUNIT IV"/>
    <property type="match status" value="1"/>
</dbReference>
<evidence type="ECO:0000256" key="1">
    <source>
        <dbReference type="ARBA" id="ARBA00004434"/>
    </source>
</evidence>
<evidence type="ECO:0000256" key="3">
    <source>
        <dbReference type="ARBA" id="ARBA00022692"/>
    </source>
</evidence>
<evidence type="ECO:0000256" key="7">
    <source>
        <dbReference type="ARBA" id="ARBA00023002"/>
    </source>
</evidence>
<feature type="compositionally biased region" description="Basic and acidic residues" evidence="10">
    <location>
        <begin position="90"/>
        <end position="103"/>
    </location>
</feature>
<evidence type="ECO:0000313" key="11">
    <source>
        <dbReference type="EMBL" id="RSH90549.1"/>
    </source>
</evidence>
<keyword evidence="9" id="KW-0472">Membrane</keyword>
<accession>A0A427YHB8</accession>
<evidence type="ECO:0000256" key="5">
    <source>
        <dbReference type="ARBA" id="ARBA00022946"/>
    </source>
</evidence>
<keyword evidence="4" id="KW-0999">Mitochondrion inner membrane</keyword>
<dbReference type="Gene3D" id="1.10.442.10">
    <property type="entry name" value="Cytochrome c oxidase subunit IV"/>
    <property type="match status" value="1"/>
</dbReference>
<dbReference type="STRING" id="1890683.A0A427YHB8"/>
<evidence type="ECO:0000256" key="8">
    <source>
        <dbReference type="ARBA" id="ARBA00023128"/>
    </source>
</evidence>
<dbReference type="GO" id="GO:0045277">
    <property type="term" value="C:respiratory chain complex IV"/>
    <property type="evidence" value="ECO:0007669"/>
    <property type="project" value="InterPro"/>
</dbReference>
<dbReference type="Pfam" id="PF02936">
    <property type="entry name" value="COX4"/>
    <property type="match status" value="2"/>
</dbReference>
<evidence type="ECO:0000256" key="2">
    <source>
        <dbReference type="ARBA" id="ARBA00008135"/>
    </source>
</evidence>
<reference evidence="11 12" key="1">
    <citation type="submission" date="2018-11" db="EMBL/GenBank/DDBJ databases">
        <title>Genome sequence of Saitozyma podzolica DSM 27192.</title>
        <authorList>
            <person name="Aliyu H."/>
            <person name="Gorte O."/>
            <person name="Ochsenreither K."/>
        </authorList>
    </citation>
    <scope>NUCLEOTIDE SEQUENCE [LARGE SCALE GENOMIC DNA]</scope>
    <source>
        <strain evidence="11 12">DSM 27192</strain>
    </source>
</reference>
<dbReference type="OrthoDB" id="186013at2759"/>
<dbReference type="EMBL" id="RSCD01000010">
    <property type="protein sequence ID" value="RSH90549.1"/>
    <property type="molecule type" value="Genomic_DNA"/>
</dbReference>
<dbReference type="Proteomes" id="UP000279259">
    <property type="component" value="Unassembled WGS sequence"/>
</dbReference>